<feature type="non-terminal residue" evidence="1">
    <location>
        <position position="73"/>
    </location>
</feature>
<evidence type="ECO:0000313" key="1">
    <source>
        <dbReference type="EMBL" id="KAJ7710210.1"/>
    </source>
</evidence>
<evidence type="ECO:0000313" key="2">
    <source>
        <dbReference type="EMBL" id="KAJ7715972.1"/>
    </source>
</evidence>
<gene>
    <name evidence="2" type="ORF">B0H16DRAFT_1218124</name>
    <name evidence="1" type="ORF">B0H16DRAFT_1221265</name>
</gene>
<comment type="caution">
    <text evidence="1">The sequence shown here is derived from an EMBL/GenBank/DDBJ whole genome shotgun (WGS) entry which is preliminary data.</text>
</comment>
<organism evidence="1 3">
    <name type="scientific">Mycena metata</name>
    <dbReference type="NCBI Taxonomy" id="1033252"/>
    <lineage>
        <taxon>Eukaryota</taxon>
        <taxon>Fungi</taxon>
        <taxon>Dikarya</taxon>
        <taxon>Basidiomycota</taxon>
        <taxon>Agaricomycotina</taxon>
        <taxon>Agaricomycetes</taxon>
        <taxon>Agaricomycetidae</taxon>
        <taxon>Agaricales</taxon>
        <taxon>Marasmiineae</taxon>
        <taxon>Mycenaceae</taxon>
        <taxon>Mycena</taxon>
    </lineage>
</organism>
<evidence type="ECO:0000313" key="3">
    <source>
        <dbReference type="Proteomes" id="UP001215598"/>
    </source>
</evidence>
<keyword evidence="3" id="KW-1185">Reference proteome</keyword>
<accession>A0AAD7H276</accession>
<name>A0AAD7H276_9AGAR</name>
<dbReference type="EMBL" id="JARKIB010000299">
    <property type="protein sequence ID" value="KAJ7715972.1"/>
    <property type="molecule type" value="Genomic_DNA"/>
</dbReference>
<dbReference type="Proteomes" id="UP001215598">
    <property type="component" value="Unassembled WGS sequence"/>
</dbReference>
<dbReference type="AlphaFoldDB" id="A0AAD7H276"/>
<reference evidence="1" key="1">
    <citation type="submission" date="2023-03" db="EMBL/GenBank/DDBJ databases">
        <title>Massive genome expansion in bonnet fungi (Mycena s.s.) driven by repeated elements and novel gene families across ecological guilds.</title>
        <authorList>
            <consortium name="Lawrence Berkeley National Laboratory"/>
            <person name="Harder C.B."/>
            <person name="Miyauchi S."/>
            <person name="Viragh M."/>
            <person name="Kuo A."/>
            <person name="Thoen E."/>
            <person name="Andreopoulos B."/>
            <person name="Lu D."/>
            <person name="Skrede I."/>
            <person name="Drula E."/>
            <person name="Henrissat B."/>
            <person name="Morin E."/>
            <person name="Kohler A."/>
            <person name="Barry K."/>
            <person name="LaButti K."/>
            <person name="Morin E."/>
            <person name="Salamov A."/>
            <person name="Lipzen A."/>
            <person name="Mereny Z."/>
            <person name="Hegedus B."/>
            <person name="Baldrian P."/>
            <person name="Stursova M."/>
            <person name="Weitz H."/>
            <person name="Taylor A."/>
            <person name="Grigoriev I.V."/>
            <person name="Nagy L.G."/>
            <person name="Martin F."/>
            <person name="Kauserud H."/>
        </authorList>
    </citation>
    <scope>NUCLEOTIDE SEQUENCE</scope>
    <source>
        <strain evidence="1">CBHHK182m</strain>
    </source>
</reference>
<protein>
    <submittedName>
        <fullName evidence="1">Uncharacterized protein</fullName>
    </submittedName>
</protein>
<dbReference type="EMBL" id="JARKIB010000411">
    <property type="protein sequence ID" value="KAJ7710210.1"/>
    <property type="molecule type" value="Genomic_DNA"/>
</dbReference>
<proteinExistence type="predicted"/>
<sequence length="73" mass="8160">MTAYKSQGKTYSNVTVNLVDAQGTESPYVMISRATSLDGLAIVAPFSKDRICCRTSEDLRRETERLEMLALRT</sequence>